<dbReference type="RefSeq" id="WP_065116415.1">
    <property type="nucleotide sequence ID" value="NZ_CAICSX020000002.1"/>
</dbReference>
<accession>A0AAN2DE45</accession>
<comment type="subcellular location">
    <subcellularLocation>
        <location evidence="1">Cell membrane</location>
        <topology evidence="1">Multi-pass membrane protein</topology>
    </subcellularLocation>
</comment>
<evidence type="ECO:0000256" key="4">
    <source>
        <dbReference type="ARBA" id="ARBA00022989"/>
    </source>
</evidence>
<dbReference type="SUPFAM" id="SSF103473">
    <property type="entry name" value="MFS general substrate transporter"/>
    <property type="match status" value="1"/>
</dbReference>
<reference evidence="8 9" key="1">
    <citation type="submission" date="2020-06" db="EMBL/GenBank/DDBJ databases">
        <authorList>
            <person name="De Coninck B."/>
            <person name="Ibrahim H."/>
        </authorList>
    </citation>
    <scope>NUCLEOTIDE SEQUENCE [LARGE SCALE GENOMIC DNA]</scope>
    <source>
        <strain evidence="8">Ag_rhizogenes_K599</strain>
    </source>
</reference>
<dbReference type="InterPro" id="IPR050189">
    <property type="entry name" value="MFS_Efflux_Transporters"/>
</dbReference>
<feature type="transmembrane region" description="Helical" evidence="6">
    <location>
        <begin position="174"/>
        <end position="194"/>
    </location>
</feature>
<feature type="transmembrane region" description="Helical" evidence="6">
    <location>
        <begin position="257"/>
        <end position="277"/>
    </location>
</feature>
<feature type="transmembrane region" description="Helical" evidence="6">
    <location>
        <begin position="307"/>
        <end position="327"/>
    </location>
</feature>
<dbReference type="Proteomes" id="UP000528185">
    <property type="component" value="Unassembled WGS sequence"/>
</dbReference>
<dbReference type="PROSITE" id="PS50850">
    <property type="entry name" value="MFS"/>
    <property type="match status" value="1"/>
</dbReference>
<feature type="transmembrane region" description="Helical" evidence="6">
    <location>
        <begin position="90"/>
        <end position="113"/>
    </location>
</feature>
<dbReference type="GO" id="GO:0022857">
    <property type="term" value="F:transmembrane transporter activity"/>
    <property type="evidence" value="ECO:0007669"/>
    <property type="project" value="InterPro"/>
</dbReference>
<keyword evidence="2" id="KW-1003">Cell membrane</keyword>
<sequence>MAHSTPDGCNASERVDDARLPMSALLALAMAGFITILTEALPAGLLPQMSAELGVSPSVAGQLITVYAIGSLVAAIPLTAATQHFPRKPLLLCAIAGFAVVNTMTAITGSFAIMLLARFFAGVCAGLLWAMIAGYAARMVSDQQKGRAIAVAMVGTPLALSLGIPAGTLIGSVIGWRSTFLLMTALTAVLMGWVRAKVPGYPGTTINGRSSIRGTLAIGGIKSVLMVTLLFVLAHNILYTYIAPLVVPAGLDGKLDVVLLMFGLTAIAGIGIVGYLVGRWLRALVLASIMLFAASAFMLGIGGEVPALFWLATGVWGLAFGGAATLFQTAAANTSGQASDVAQSMIVTAWNLAIAGGGIVGGLLLEHAGTGWLSWSVLALLLLAYGIAFLARDRAFPPNHPAL</sequence>
<evidence type="ECO:0000259" key="7">
    <source>
        <dbReference type="PROSITE" id="PS50850"/>
    </source>
</evidence>
<evidence type="ECO:0000256" key="6">
    <source>
        <dbReference type="SAM" id="Phobius"/>
    </source>
</evidence>
<keyword evidence="5 6" id="KW-0472">Membrane</keyword>
<dbReference type="InterPro" id="IPR036259">
    <property type="entry name" value="MFS_trans_sf"/>
</dbReference>
<feature type="transmembrane region" description="Helical" evidence="6">
    <location>
        <begin position="24"/>
        <end position="47"/>
    </location>
</feature>
<feature type="transmembrane region" description="Helical" evidence="6">
    <location>
        <begin position="371"/>
        <end position="391"/>
    </location>
</feature>
<name>A0AAN2DE45_RHIRH</name>
<keyword evidence="4 6" id="KW-1133">Transmembrane helix</keyword>
<comment type="caution">
    <text evidence="8">The sequence shown here is derived from an EMBL/GenBank/DDBJ whole genome shotgun (WGS) entry which is preliminary data.</text>
</comment>
<protein>
    <submittedName>
        <fullName evidence="8">Purine efflux pump PbuE</fullName>
    </submittedName>
</protein>
<feature type="transmembrane region" description="Helical" evidence="6">
    <location>
        <begin position="347"/>
        <end position="365"/>
    </location>
</feature>
<dbReference type="EMBL" id="CAICSX020000002">
    <property type="protein sequence ID" value="CAD0214686.1"/>
    <property type="molecule type" value="Genomic_DNA"/>
</dbReference>
<evidence type="ECO:0000256" key="2">
    <source>
        <dbReference type="ARBA" id="ARBA00022475"/>
    </source>
</evidence>
<dbReference type="PANTHER" id="PTHR43124:SF3">
    <property type="entry name" value="CHLORAMPHENICOL EFFLUX PUMP RV0191"/>
    <property type="match status" value="1"/>
</dbReference>
<dbReference type="KEGG" id="aro:B0909_23570"/>
<organism evidence="8 9">
    <name type="scientific">Rhizobium rhizogenes</name>
    <name type="common">Agrobacterium rhizogenes</name>
    <dbReference type="NCBI Taxonomy" id="359"/>
    <lineage>
        <taxon>Bacteria</taxon>
        <taxon>Pseudomonadati</taxon>
        <taxon>Pseudomonadota</taxon>
        <taxon>Alphaproteobacteria</taxon>
        <taxon>Hyphomicrobiales</taxon>
        <taxon>Rhizobiaceae</taxon>
        <taxon>Rhizobium/Agrobacterium group</taxon>
        <taxon>Rhizobium</taxon>
    </lineage>
</organism>
<proteinExistence type="predicted"/>
<feature type="domain" description="Major facilitator superfamily (MFS) profile" evidence="7">
    <location>
        <begin position="24"/>
        <end position="394"/>
    </location>
</feature>
<feature type="transmembrane region" description="Helical" evidence="6">
    <location>
        <begin position="149"/>
        <end position="168"/>
    </location>
</feature>
<evidence type="ECO:0000256" key="1">
    <source>
        <dbReference type="ARBA" id="ARBA00004651"/>
    </source>
</evidence>
<feature type="transmembrane region" description="Helical" evidence="6">
    <location>
        <begin position="284"/>
        <end position="301"/>
    </location>
</feature>
<feature type="transmembrane region" description="Helical" evidence="6">
    <location>
        <begin position="59"/>
        <end position="78"/>
    </location>
</feature>
<evidence type="ECO:0000313" key="9">
    <source>
        <dbReference type="Proteomes" id="UP000528185"/>
    </source>
</evidence>
<keyword evidence="3 6" id="KW-0812">Transmembrane</keyword>
<feature type="transmembrane region" description="Helical" evidence="6">
    <location>
        <begin position="215"/>
        <end position="237"/>
    </location>
</feature>
<dbReference type="InterPro" id="IPR020846">
    <property type="entry name" value="MFS_dom"/>
</dbReference>
<dbReference type="Gene3D" id="1.20.1250.20">
    <property type="entry name" value="MFS general substrate transporter like domains"/>
    <property type="match status" value="1"/>
</dbReference>
<dbReference type="Pfam" id="PF07690">
    <property type="entry name" value="MFS_1"/>
    <property type="match status" value="1"/>
</dbReference>
<evidence type="ECO:0000313" key="8">
    <source>
        <dbReference type="EMBL" id="CAD0214686.1"/>
    </source>
</evidence>
<evidence type="ECO:0000256" key="3">
    <source>
        <dbReference type="ARBA" id="ARBA00022692"/>
    </source>
</evidence>
<feature type="transmembrane region" description="Helical" evidence="6">
    <location>
        <begin position="119"/>
        <end position="137"/>
    </location>
</feature>
<dbReference type="GO" id="GO:0005886">
    <property type="term" value="C:plasma membrane"/>
    <property type="evidence" value="ECO:0007669"/>
    <property type="project" value="UniProtKB-SubCell"/>
</dbReference>
<dbReference type="AlphaFoldDB" id="A0AAN2DE45"/>
<gene>
    <name evidence="8" type="primary">pbuE</name>
    <name evidence="8" type="ORF">AGRHK599_LOCUS2930</name>
</gene>
<evidence type="ECO:0000256" key="5">
    <source>
        <dbReference type="ARBA" id="ARBA00023136"/>
    </source>
</evidence>
<dbReference type="InterPro" id="IPR011701">
    <property type="entry name" value="MFS"/>
</dbReference>
<dbReference type="CDD" id="cd17324">
    <property type="entry name" value="MFS_NepI_like"/>
    <property type="match status" value="1"/>
</dbReference>
<dbReference type="PANTHER" id="PTHR43124">
    <property type="entry name" value="PURINE EFFLUX PUMP PBUE"/>
    <property type="match status" value="1"/>
</dbReference>